<gene>
    <name evidence="2" type="ORF">MRATA1EN1_LOCUS17420</name>
</gene>
<keyword evidence="3" id="KW-1185">Reference proteome</keyword>
<dbReference type="EMBL" id="OX459964">
    <property type="protein sequence ID" value="CAI9168458.1"/>
    <property type="molecule type" value="Genomic_DNA"/>
</dbReference>
<evidence type="ECO:0000313" key="2">
    <source>
        <dbReference type="EMBL" id="CAI9168458.1"/>
    </source>
</evidence>
<feature type="region of interest" description="Disordered" evidence="1">
    <location>
        <begin position="100"/>
        <end position="126"/>
    </location>
</feature>
<organism evidence="2 3">
    <name type="scientific">Rangifer tarandus platyrhynchus</name>
    <name type="common">Svalbard reindeer</name>
    <dbReference type="NCBI Taxonomy" id="3082113"/>
    <lineage>
        <taxon>Eukaryota</taxon>
        <taxon>Metazoa</taxon>
        <taxon>Chordata</taxon>
        <taxon>Craniata</taxon>
        <taxon>Vertebrata</taxon>
        <taxon>Euteleostomi</taxon>
        <taxon>Mammalia</taxon>
        <taxon>Eutheria</taxon>
        <taxon>Laurasiatheria</taxon>
        <taxon>Artiodactyla</taxon>
        <taxon>Ruminantia</taxon>
        <taxon>Pecora</taxon>
        <taxon>Cervidae</taxon>
        <taxon>Odocoileinae</taxon>
        <taxon>Rangifer</taxon>
    </lineage>
</organism>
<sequence length="126" mass="14131">MRCKCLPSHTSPISSRGWASKAWQMLPGSQIEVITRSTAAKQREMFRWQLAVRTVLNDSGAIRVERIAKCRLTRHTDQQLRHEAAGSGSTHWVRCHMQFTQDSGVGAPQGDLAHRRPSAQPSRADN</sequence>
<evidence type="ECO:0000313" key="3">
    <source>
        <dbReference type="Proteomes" id="UP001176941"/>
    </source>
</evidence>
<protein>
    <submittedName>
        <fullName evidence="2">Uncharacterized protein</fullName>
    </submittedName>
</protein>
<name>A0ABN8Z3P0_RANTA</name>
<proteinExistence type="predicted"/>
<reference evidence="2" key="1">
    <citation type="submission" date="2023-04" db="EMBL/GenBank/DDBJ databases">
        <authorList>
            <consortium name="ELIXIR-Norway"/>
        </authorList>
    </citation>
    <scope>NUCLEOTIDE SEQUENCE [LARGE SCALE GENOMIC DNA]</scope>
</reference>
<accession>A0ABN8Z3P0</accession>
<dbReference type="Proteomes" id="UP001176941">
    <property type="component" value="Chromosome 28"/>
</dbReference>
<evidence type="ECO:0000256" key="1">
    <source>
        <dbReference type="SAM" id="MobiDB-lite"/>
    </source>
</evidence>